<keyword evidence="3 7" id="KW-0698">rRNA processing</keyword>
<feature type="binding site" evidence="7">
    <location>
        <begin position="38"/>
        <end position="40"/>
    </location>
    <ligand>
        <name>S-adenosyl-L-methionine</name>
        <dbReference type="ChEBI" id="CHEBI:59789"/>
    </ligand>
</feature>
<feature type="binding site" evidence="7">
    <location>
        <position position="85"/>
    </location>
    <ligand>
        <name>S-adenosyl-L-methionine</name>
        <dbReference type="ChEBI" id="CHEBI:59789"/>
    </ligand>
</feature>
<dbReference type="SUPFAM" id="SSF81799">
    <property type="entry name" value="Putative methyltransferase TM0872, insert domain"/>
    <property type="match status" value="1"/>
</dbReference>
<dbReference type="PANTHER" id="PTHR11265">
    <property type="entry name" value="S-ADENOSYL-METHYLTRANSFERASE MRAW"/>
    <property type="match status" value="1"/>
</dbReference>
<dbReference type="FunFam" id="1.10.150.170:FF:000001">
    <property type="entry name" value="Ribosomal RNA small subunit methyltransferase H"/>
    <property type="match status" value="1"/>
</dbReference>
<feature type="binding site" evidence="7">
    <location>
        <position position="58"/>
    </location>
    <ligand>
        <name>S-adenosyl-L-methionine</name>
        <dbReference type="ChEBI" id="CHEBI:59789"/>
    </ligand>
</feature>
<keyword evidence="5 7" id="KW-0808">Transferase</keyword>
<dbReference type="NCBIfam" id="TIGR00006">
    <property type="entry name" value="16S rRNA (cytosine(1402)-N(4))-methyltransferase RsmH"/>
    <property type="match status" value="1"/>
</dbReference>
<dbReference type="Gene3D" id="3.40.50.150">
    <property type="entry name" value="Vaccinia Virus protein VP39"/>
    <property type="match status" value="1"/>
</dbReference>
<evidence type="ECO:0000256" key="3">
    <source>
        <dbReference type="ARBA" id="ARBA00022552"/>
    </source>
</evidence>
<feature type="binding site" evidence="7">
    <location>
        <position position="113"/>
    </location>
    <ligand>
        <name>S-adenosyl-L-methionine</name>
        <dbReference type="ChEBI" id="CHEBI:59789"/>
    </ligand>
</feature>
<comment type="catalytic activity">
    <reaction evidence="7">
        <text>cytidine(1402) in 16S rRNA + S-adenosyl-L-methionine = N(4)-methylcytidine(1402) in 16S rRNA + S-adenosyl-L-homocysteine + H(+)</text>
        <dbReference type="Rhea" id="RHEA:42928"/>
        <dbReference type="Rhea" id="RHEA-COMP:10286"/>
        <dbReference type="Rhea" id="RHEA-COMP:10287"/>
        <dbReference type="ChEBI" id="CHEBI:15378"/>
        <dbReference type="ChEBI" id="CHEBI:57856"/>
        <dbReference type="ChEBI" id="CHEBI:59789"/>
        <dbReference type="ChEBI" id="CHEBI:74506"/>
        <dbReference type="ChEBI" id="CHEBI:82748"/>
        <dbReference type="EC" id="2.1.1.199"/>
    </reaction>
</comment>
<evidence type="ECO:0000256" key="6">
    <source>
        <dbReference type="ARBA" id="ARBA00022691"/>
    </source>
</evidence>
<evidence type="ECO:0000313" key="9">
    <source>
        <dbReference type="Proteomes" id="UP000824124"/>
    </source>
</evidence>
<dbReference type="PANTHER" id="PTHR11265:SF0">
    <property type="entry name" value="12S RRNA N4-METHYLCYTIDINE METHYLTRANSFERASE"/>
    <property type="match status" value="1"/>
</dbReference>
<gene>
    <name evidence="7 8" type="primary">rsmH</name>
    <name evidence="8" type="ORF">IAB00_00105</name>
</gene>
<protein>
    <recommendedName>
        <fullName evidence="7">Ribosomal RNA small subunit methyltransferase H</fullName>
        <ecNumber evidence="7">2.1.1.199</ecNumber>
    </recommendedName>
    <alternativeName>
        <fullName evidence="7">16S rRNA m(4)C1402 methyltransferase</fullName>
    </alternativeName>
    <alternativeName>
        <fullName evidence="7">rRNA (cytosine-N(4)-)-methyltransferase RsmH</fullName>
    </alternativeName>
</protein>
<reference evidence="8" key="1">
    <citation type="submission" date="2020-10" db="EMBL/GenBank/DDBJ databases">
        <authorList>
            <person name="Gilroy R."/>
        </authorList>
    </citation>
    <scope>NUCLEOTIDE SEQUENCE</scope>
    <source>
        <strain evidence="8">2830</strain>
    </source>
</reference>
<dbReference type="HAMAP" id="MF_01007">
    <property type="entry name" value="16SrRNA_methyltr_H"/>
    <property type="match status" value="1"/>
</dbReference>
<dbReference type="EC" id="2.1.1.199" evidence="7"/>
<evidence type="ECO:0000256" key="2">
    <source>
        <dbReference type="ARBA" id="ARBA00022490"/>
    </source>
</evidence>
<dbReference type="GO" id="GO:0071424">
    <property type="term" value="F:rRNA (cytosine-N4-)-methyltransferase activity"/>
    <property type="evidence" value="ECO:0007669"/>
    <property type="project" value="UniProtKB-UniRule"/>
</dbReference>
<dbReference type="InterPro" id="IPR029063">
    <property type="entry name" value="SAM-dependent_MTases_sf"/>
</dbReference>
<comment type="caution">
    <text evidence="8">The sequence shown here is derived from an EMBL/GenBank/DDBJ whole genome shotgun (WGS) entry which is preliminary data.</text>
</comment>
<proteinExistence type="inferred from homology"/>
<name>A0A9D1KX31_9FIRM</name>
<evidence type="ECO:0000256" key="1">
    <source>
        <dbReference type="ARBA" id="ARBA00010396"/>
    </source>
</evidence>
<dbReference type="InterPro" id="IPR023397">
    <property type="entry name" value="SAM-dep_MeTrfase_MraW_recog"/>
</dbReference>
<evidence type="ECO:0000313" key="8">
    <source>
        <dbReference type="EMBL" id="HIU09647.1"/>
    </source>
</evidence>
<dbReference type="Pfam" id="PF01795">
    <property type="entry name" value="Methyltransf_5"/>
    <property type="match status" value="1"/>
</dbReference>
<dbReference type="GO" id="GO:0070475">
    <property type="term" value="P:rRNA base methylation"/>
    <property type="evidence" value="ECO:0007669"/>
    <property type="project" value="UniProtKB-UniRule"/>
</dbReference>
<sequence>MTAAEREFKHLPVLFSEVMQSLNLRSGTVFVDGTLGGGGHAEGILHRTAPDGVVIGIDQDADALAAAGARLAPYGGRFRPVRANFAEILDVLCEQNIPQVDGVLLDIGVSSYQLDTPERGFSYMSDGALDMRMDRRNGATAADLLAKLSAEELADIIYKYGEEKFSHRIAQRIVAAREQQPITGTLQLAEIVAGAIPSKARRVEKQHPAKRTFQALRIAVNDELGVLERGLAAAFTALKPGGRLAVITFHSLEDRIVKTYFAERCQGCICPPEFPVCVCNRQPEGKLLQRKPITAGEAELAVNPRARSAKLRVIEKL</sequence>
<comment type="function">
    <text evidence="7">Specifically methylates the N4 position of cytidine in position 1402 (C1402) of 16S rRNA.</text>
</comment>
<accession>A0A9D1KX31</accession>
<reference evidence="8" key="2">
    <citation type="journal article" date="2021" name="PeerJ">
        <title>Extensive microbial diversity within the chicken gut microbiome revealed by metagenomics and culture.</title>
        <authorList>
            <person name="Gilroy R."/>
            <person name="Ravi A."/>
            <person name="Getino M."/>
            <person name="Pursley I."/>
            <person name="Horton D.L."/>
            <person name="Alikhan N.F."/>
            <person name="Baker D."/>
            <person name="Gharbi K."/>
            <person name="Hall N."/>
            <person name="Watson M."/>
            <person name="Adriaenssens E.M."/>
            <person name="Foster-Nyarko E."/>
            <person name="Jarju S."/>
            <person name="Secka A."/>
            <person name="Antonio M."/>
            <person name="Oren A."/>
            <person name="Chaudhuri R.R."/>
            <person name="La Ragione R."/>
            <person name="Hildebrand F."/>
            <person name="Pallen M.J."/>
        </authorList>
    </citation>
    <scope>NUCLEOTIDE SEQUENCE</scope>
    <source>
        <strain evidence="8">2830</strain>
    </source>
</reference>
<dbReference type="AlphaFoldDB" id="A0A9D1KX31"/>
<organism evidence="8 9">
    <name type="scientific">Candidatus Avidehalobacter gallistercoris</name>
    <dbReference type="NCBI Taxonomy" id="2840694"/>
    <lineage>
        <taxon>Bacteria</taxon>
        <taxon>Bacillati</taxon>
        <taxon>Bacillota</taxon>
        <taxon>Clostridia</taxon>
        <taxon>Eubacteriales</taxon>
        <taxon>Peptococcaceae</taxon>
        <taxon>Peptococcaceae incertae sedis</taxon>
        <taxon>Candidatus Avidehalobacter</taxon>
    </lineage>
</organism>
<dbReference type="Proteomes" id="UP000824124">
    <property type="component" value="Unassembled WGS sequence"/>
</dbReference>
<evidence type="ECO:0000256" key="4">
    <source>
        <dbReference type="ARBA" id="ARBA00022603"/>
    </source>
</evidence>
<keyword evidence="6 7" id="KW-0949">S-adenosyl-L-methionine</keyword>
<dbReference type="SUPFAM" id="SSF53335">
    <property type="entry name" value="S-adenosyl-L-methionine-dependent methyltransferases"/>
    <property type="match status" value="1"/>
</dbReference>
<evidence type="ECO:0000256" key="7">
    <source>
        <dbReference type="HAMAP-Rule" id="MF_01007"/>
    </source>
</evidence>
<dbReference type="PIRSF" id="PIRSF004486">
    <property type="entry name" value="MraW"/>
    <property type="match status" value="1"/>
</dbReference>
<comment type="similarity">
    <text evidence="1 7">Belongs to the methyltransferase superfamily. RsmH family.</text>
</comment>
<dbReference type="GO" id="GO:0005737">
    <property type="term" value="C:cytoplasm"/>
    <property type="evidence" value="ECO:0007669"/>
    <property type="project" value="UniProtKB-SubCell"/>
</dbReference>
<comment type="subcellular location">
    <subcellularLocation>
        <location evidence="7">Cytoplasm</location>
    </subcellularLocation>
</comment>
<keyword evidence="4 7" id="KW-0489">Methyltransferase</keyword>
<evidence type="ECO:0000256" key="5">
    <source>
        <dbReference type="ARBA" id="ARBA00022679"/>
    </source>
</evidence>
<feature type="binding site" evidence="7">
    <location>
        <position position="106"/>
    </location>
    <ligand>
        <name>S-adenosyl-L-methionine</name>
        <dbReference type="ChEBI" id="CHEBI:59789"/>
    </ligand>
</feature>
<dbReference type="EMBL" id="DVMH01000002">
    <property type="protein sequence ID" value="HIU09647.1"/>
    <property type="molecule type" value="Genomic_DNA"/>
</dbReference>
<keyword evidence="2 7" id="KW-0963">Cytoplasm</keyword>
<dbReference type="InterPro" id="IPR002903">
    <property type="entry name" value="RsmH"/>
</dbReference>
<dbReference type="Gene3D" id="1.10.150.170">
    <property type="entry name" value="Putative methyltransferase TM0872, insert domain"/>
    <property type="match status" value="1"/>
</dbReference>